<reference evidence="2 3" key="1">
    <citation type="journal article" date="2018" name="Elife">
        <title>Discovery and characterization of a prevalent human gut bacterial enzyme sufficient for the inactivation of a family of plant toxins.</title>
        <authorList>
            <person name="Koppel N."/>
            <person name="Bisanz J.E."/>
            <person name="Pandelia M.E."/>
            <person name="Turnbaugh P.J."/>
            <person name="Balskus E.P."/>
        </authorList>
    </citation>
    <scope>NUCLEOTIDE SEQUENCE [LARGE SCALE GENOMIC DNA]</scope>
    <source>
        <strain evidence="2 3">OB21 GAM 11</strain>
    </source>
</reference>
<dbReference type="EMBL" id="PPUT01000001">
    <property type="protein sequence ID" value="RDC46977.1"/>
    <property type="molecule type" value="Genomic_DNA"/>
</dbReference>
<feature type="region of interest" description="Disordered" evidence="1">
    <location>
        <begin position="478"/>
        <end position="501"/>
    </location>
</feature>
<evidence type="ECO:0000256" key="1">
    <source>
        <dbReference type="SAM" id="MobiDB-lite"/>
    </source>
</evidence>
<sequence>MDATALVFRDATSSLDDLIARVQENPLHLTLADVTIEEPGHPIEGENWRPQLAPYKPWVHDAALDETEELDGTDGDLLIVGALGMGITDEERMGIIGSAVRGEEGEGPTASAVGQAIGEAAAGTGAAAAAAPARKLSPHELWTLGQTPRWQPKEEAKDPSCENARETQKRETSQNRETLLTARETSLSDRETSQSEETYFATNVPITVRRDGEGYAVSAVHLGKLAEHGLRADGLIVVVPSFIDDVPVVRIASEAFSRRFTSGAQVRLLVVPDTVEVVGSQAFNAVSAEVVYLGAGVRTYDPSPLDMALPNPRLEARRYLVSPVNKCYAIKEDCLLERLGGGHSERLGAGDARLFSSETMAPFRLIFASAPYAEHFVVPDGVRVMSAAAFAKGCPPPRVIDVPDSLERVDGSMNPETLWRASDPAALARIVARCGGRVTDFQAVEKNQCWYGFAEGNDPAEKDGFAREDGVAKEPSVAAENGSREAHLVAGPPAPDSPSRQFSSAAHARMRGATAVSAREAAANAASAMVAPVSATDRLALPREVEGAPLTLIAERALITAPATLVIPDTVREVRDDNACKGTRKLMLPEGLRTIGAHCFCSRTLVGPVLIPASVTSIGEGSFEYAIVRLAAADAVVHITSDQLISCFLEDVEDGIPFDFARYDDQLLVGRGLPDHLGALLHRVAAPFRLAPEMRDRIVEALRERAAEAVQYVAREGDIAMVRALADAGFLNDVELFDRQIERLRASNRTDCVLFLMNWQHDRAEATRATAPKRARDRFAL</sequence>
<dbReference type="AlphaFoldDB" id="A0A369P6U1"/>
<dbReference type="InterPro" id="IPR032675">
    <property type="entry name" value="LRR_dom_sf"/>
</dbReference>
<dbReference type="Proteomes" id="UP000253805">
    <property type="component" value="Unassembled WGS sequence"/>
</dbReference>
<accession>A0A369P6U1</accession>
<dbReference type="RefSeq" id="WP_114548211.1">
    <property type="nucleotide sequence ID" value="NZ_PPUT01000001.1"/>
</dbReference>
<protein>
    <recommendedName>
        <fullName evidence="4">Leucine-rich repeat protein</fullName>
    </recommendedName>
</protein>
<proteinExistence type="predicted"/>
<name>A0A369P6U1_9ACTN</name>
<evidence type="ECO:0000313" key="2">
    <source>
        <dbReference type="EMBL" id="RDC46977.1"/>
    </source>
</evidence>
<evidence type="ECO:0008006" key="4">
    <source>
        <dbReference type="Google" id="ProtNLM"/>
    </source>
</evidence>
<feature type="region of interest" description="Disordered" evidence="1">
    <location>
        <begin position="145"/>
        <end position="176"/>
    </location>
</feature>
<evidence type="ECO:0000313" key="3">
    <source>
        <dbReference type="Proteomes" id="UP000253805"/>
    </source>
</evidence>
<dbReference type="Gene3D" id="3.80.10.10">
    <property type="entry name" value="Ribonuclease Inhibitor"/>
    <property type="match status" value="1"/>
</dbReference>
<comment type="caution">
    <text evidence="2">The sequence shown here is derived from an EMBL/GenBank/DDBJ whole genome shotgun (WGS) entry which is preliminary data.</text>
</comment>
<organism evidence="2 3">
    <name type="scientific">Adlercreutzia equolifaciens subsp. celatus</name>
    <dbReference type="NCBI Taxonomy" id="394340"/>
    <lineage>
        <taxon>Bacteria</taxon>
        <taxon>Bacillati</taxon>
        <taxon>Actinomycetota</taxon>
        <taxon>Coriobacteriia</taxon>
        <taxon>Eggerthellales</taxon>
        <taxon>Eggerthellaceae</taxon>
        <taxon>Adlercreutzia</taxon>
    </lineage>
</organism>
<feature type="compositionally biased region" description="Basic and acidic residues" evidence="1">
    <location>
        <begin position="151"/>
        <end position="174"/>
    </location>
</feature>
<gene>
    <name evidence="2" type="ORF">C1850_00585</name>
</gene>